<evidence type="ECO:0000259" key="1">
    <source>
        <dbReference type="PROSITE" id="PS50181"/>
    </source>
</evidence>
<dbReference type="InterPro" id="IPR036047">
    <property type="entry name" value="F-box-like_dom_sf"/>
</dbReference>
<dbReference type="OrthoDB" id="2745718at2759"/>
<sequence>MDSSSQKPVASNYSKTSPVGAFVAFPTEVTLQVLSYLSVRDLLRCTRTCTFLHSAVNHSPELLYRVELAAEGFVDHAASDLSVRERLNLLIRQAVAWRSLRWRKQTTFTTPQIEFFHFADGTFIARPCVSIGIPERVLHIYQSSPALESGGAFPINLELETDANVSGAYHTFDVSQDLLVLGYQHHLPNDLPRVRLRLRTLSSHGSSPHPAASQETLELSYNAPAPVIRCRFRIAGPLLGVGTEDATRGYFVFIWNWKTGDTVLDMDSTDRASLYDFCFLSEYRLMLLCATASELFLEIRSVDQESSATNDSKVLLRLSFPDLGSQFFSGFSLSHGPFQSDISEGTPFVKRSDGRIYAIVLRRHRRQVSPAFCFVVHHETMTALLQQKETKHIPWDEWGPKNTRMIYRHMLRSEWATVINGWICNERLIGSVHTSYRRYEPRRLLDFNVRPYIRQLAMTPNHAGASTEEAGELVTEATTISLEVGIPEHTIAITTSLPFYSVPINLPDMERRLVSIMDDRHLVFTEDCRAPERDTLDIFAFE</sequence>
<dbReference type="STRING" id="205917.A0A4Y9YWZ6"/>
<accession>A0A4Y9YWZ6</accession>
<protein>
    <recommendedName>
        <fullName evidence="1">F-box domain-containing protein</fullName>
    </recommendedName>
</protein>
<proteinExistence type="predicted"/>
<reference evidence="2 3" key="1">
    <citation type="submission" date="2019-02" db="EMBL/GenBank/DDBJ databases">
        <title>Genome sequencing of the rare red list fungi Dentipellis fragilis.</title>
        <authorList>
            <person name="Buettner E."/>
            <person name="Kellner H."/>
        </authorList>
    </citation>
    <scope>NUCLEOTIDE SEQUENCE [LARGE SCALE GENOMIC DNA]</scope>
    <source>
        <strain evidence="2 3">DSM 105465</strain>
    </source>
</reference>
<dbReference type="Proteomes" id="UP000298327">
    <property type="component" value="Unassembled WGS sequence"/>
</dbReference>
<feature type="domain" description="F-box" evidence="1">
    <location>
        <begin position="19"/>
        <end position="67"/>
    </location>
</feature>
<dbReference type="SUPFAM" id="SSF81383">
    <property type="entry name" value="F-box domain"/>
    <property type="match status" value="1"/>
</dbReference>
<evidence type="ECO:0000313" key="2">
    <source>
        <dbReference type="EMBL" id="TFY66752.1"/>
    </source>
</evidence>
<dbReference type="InterPro" id="IPR001810">
    <property type="entry name" value="F-box_dom"/>
</dbReference>
<dbReference type="AlphaFoldDB" id="A0A4Y9YWZ6"/>
<evidence type="ECO:0000313" key="3">
    <source>
        <dbReference type="Proteomes" id="UP000298327"/>
    </source>
</evidence>
<gene>
    <name evidence="2" type="ORF">EVG20_g4338</name>
</gene>
<dbReference type="SMART" id="SM00256">
    <property type="entry name" value="FBOX"/>
    <property type="match status" value="1"/>
</dbReference>
<dbReference type="Pfam" id="PF12937">
    <property type="entry name" value="F-box-like"/>
    <property type="match status" value="1"/>
</dbReference>
<dbReference type="PROSITE" id="PS50181">
    <property type="entry name" value="FBOX"/>
    <property type="match status" value="1"/>
</dbReference>
<keyword evidence="3" id="KW-1185">Reference proteome</keyword>
<comment type="caution">
    <text evidence="2">The sequence shown here is derived from an EMBL/GenBank/DDBJ whole genome shotgun (WGS) entry which is preliminary data.</text>
</comment>
<dbReference type="CDD" id="cd09917">
    <property type="entry name" value="F-box_SF"/>
    <property type="match status" value="1"/>
</dbReference>
<dbReference type="EMBL" id="SEOQ01000221">
    <property type="protein sequence ID" value="TFY66752.1"/>
    <property type="molecule type" value="Genomic_DNA"/>
</dbReference>
<dbReference type="Gene3D" id="1.20.1280.50">
    <property type="match status" value="1"/>
</dbReference>
<organism evidence="2 3">
    <name type="scientific">Dentipellis fragilis</name>
    <dbReference type="NCBI Taxonomy" id="205917"/>
    <lineage>
        <taxon>Eukaryota</taxon>
        <taxon>Fungi</taxon>
        <taxon>Dikarya</taxon>
        <taxon>Basidiomycota</taxon>
        <taxon>Agaricomycotina</taxon>
        <taxon>Agaricomycetes</taxon>
        <taxon>Russulales</taxon>
        <taxon>Hericiaceae</taxon>
        <taxon>Dentipellis</taxon>
    </lineage>
</organism>
<name>A0A4Y9YWZ6_9AGAM</name>